<evidence type="ECO:0000256" key="1">
    <source>
        <dbReference type="ARBA" id="ARBA00022737"/>
    </source>
</evidence>
<dbReference type="InterPro" id="IPR029058">
    <property type="entry name" value="AB_hydrolase_fold"/>
</dbReference>
<feature type="domain" description="Apple" evidence="5">
    <location>
        <begin position="389"/>
        <end position="460"/>
    </location>
</feature>
<evidence type="ECO:0000256" key="4">
    <source>
        <dbReference type="SAM" id="SignalP"/>
    </source>
</evidence>
<dbReference type="Gene3D" id="3.40.50.1820">
    <property type="entry name" value="alpha/beta hydrolase"/>
    <property type="match status" value="1"/>
</dbReference>
<dbReference type="InterPro" id="IPR051218">
    <property type="entry name" value="Sec_MonoDiacylglyc_Lipase"/>
</dbReference>
<dbReference type="EMBL" id="HBGE01026491">
    <property type="protein sequence ID" value="CAD9118264.1"/>
    <property type="molecule type" value="Transcribed_RNA"/>
</dbReference>
<dbReference type="InterPro" id="IPR000177">
    <property type="entry name" value="Apple"/>
</dbReference>
<sequence>MRAPAFFTLLGLWSATATGNSGSHVGDGVSVAEGAEEAARQYDPKLARALAALAKLVYCGPLNGTAEAILRSTSGVMREAGLQLDSPRLVTHSDLGAADADFAAVARFSALDSDSYLPARGCVIAFRGTDNEANNVENHRQRLENWESSEDDACVGCQVCEGCKVFGGYKAIWRQLRPRVLRELERLGCQSGDPLLLTGHNLGAGLMTLAMYSLKSQDAYNVQLSYNFGSPRVGNTAFAKSFNHFFGWRVSIFRVTRDNDAVPHLPNNPDYAHVGNQVWYPHNNAEEYTICANSTAGQRCGNDAISEDQLCPLTEEECKGDVAHCRATCGFPPAQGPHCVHPLAPADNFCSFAGDAAEQMSEKFERSCVWGKAAMMTTAAPTIPGSVACAEEEVSWQPLDMLGTLATYAETAADCQELCEKTEGCEHFTFFYSFKHCHREDHMAYSMSHSLGVTSGPKACSEHGMEAKFLAAPLGSGSATAGLVIAVLLVAGCAMVLSAAVCMGFRSCRMRKRSLRPLHRVDYGVEGTAVVRTFWYQLLSNSLTG</sequence>
<accession>A0A7S1M076</accession>
<dbReference type="Pfam" id="PF00024">
    <property type="entry name" value="PAN_1"/>
    <property type="match status" value="1"/>
</dbReference>
<dbReference type="PANTHER" id="PTHR45856:SF11">
    <property type="entry name" value="FUNGAL LIPASE-LIKE DOMAIN-CONTAINING PROTEIN"/>
    <property type="match status" value="1"/>
</dbReference>
<keyword evidence="4" id="KW-0732">Signal</keyword>
<dbReference type="AlphaFoldDB" id="A0A7S1M076"/>
<dbReference type="GO" id="GO:0006508">
    <property type="term" value="P:proteolysis"/>
    <property type="evidence" value="ECO:0007669"/>
    <property type="project" value="InterPro"/>
</dbReference>
<reference evidence="6" key="1">
    <citation type="submission" date="2021-01" db="EMBL/GenBank/DDBJ databases">
        <authorList>
            <person name="Corre E."/>
            <person name="Pelletier E."/>
            <person name="Niang G."/>
            <person name="Scheremetjew M."/>
            <person name="Finn R."/>
            <person name="Kale V."/>
            <person name="Holt S."/>
            <person name="Cochrane G."/>
            <person name="Meng A."/>
            <person name="Brown T."/>
            <person name="Cohen L."/>
        </authorList>
    </citation>
    <scope>NUCLEOTIDE SEQUENCE</scope>
    <source>
        <strain evidence="6">OF101</strain>
    </source>
</reference>
<gene>
    <name evidence="6" type="ORF">ACAT0790_LOCUS15932</name>
</gene>
<dbReference type="CDD" id="cd00519">
    <property type="entry name" value="Lipase_3"/>
    <property type="match status" value="1"/>
</dbReference>
<keyword evidence="1" id="KW-0677">Repeat</keyword>
<evidence type="ECO:0000256" key="2">
    <source>
        <dbReference type="ARBA" id="ARBA00023157"/>
    </source>
</evidence>
<keyword evidence="3" id="KW-0472">Membrane</keyword>
<protein>
    <recommendedName>
        <fullName evidence="5">Apple domain-containing protein</fullName>
    </recommendedName>
</protein>
<feature type="signal peptide" evidence="4">
    <location>
        <begin position="1"/>
        <end position="19"/>
    </location>
</feature>
<keyword evidence="3" id="KW-0812">Transmembrane</keyword>
<name>A0A7S1M076_ALECA</name>
<dbReference type="PANTHER" id="PTHR45856">
    <property type="entry name" value="ALPHA/BETA-HYDROLASES SUPERFAMILY PROTEIN"/>
    <property type="match status" value="1"/>
</dbReference>
<dbReference type="SUPFAM" id="SSF53474">
    <property type="entry name" value="alpha/beta-Hydrolases"/>
    <property type="match status" value="1"/>
</dbReference>
<evidence type="ECO:0000313" key="6">
    <source>
        <dbReference type="EMBL" id="CAD9118264.1"/>
    </source>
</evidence>
<dbReference type="SMART" id="SM00223">
    <property type="entry name" value="APPLE"/>
    <property type="match status" value="1"/>
</dbReference>
<dbReference type="GO" id="GO:0006629">
    <property type="term" value="P:lipid metabolic process"/>
    <property type="evidence" value="ECO:0007669"/>
    <property type="project" value="InterPro"/>
</dbReference>
<organism evidence="6">
    <name type="scientific">Alexandrium catenella</name>
    <name type="common">Red tide dinoflagellate</name>
    <name type="synonym">Gonyaulax catenella</name>
    <dbReference type="NCBI Taxonomy" id="2925"/>
    <lineage>
        <taxon>Eukaryota</taxon>
        <taxon>Sar</taxon>
        <taxon>Alveolata</taxon>
        <taxon>Dinophyceae</taxon>
        <taxon>Gonyaulacales</taxon>
        <taxon>Pyrocystaceae</taxon>
        <taxon>Alexandrium</taxon>
    </lineage>
</organism>
<evidence type="ECO:0000259" key="5">
    <source>
        <dbReference type="SMART" id="SM00223"/>
    </source>
</evidence>
<dbReference type="InterPro" id="IPR002921">
    <property type="entry name" value="Fungal_lipase-type"/>
</dbReference>
<dbReference type="Gene3D" id="3.50.4.10">
    <property type="entry name" value="Hepatocyte Growth Factor"/>
    <property type="match status" value="1"/>
</dbReference>
<dbReference type="Pfam" id="PF01764">
    <property type="entry name" value="Lipase_3"/>
    <property type="match status" value="1"/>
</dbReference>
<feature type="chain" id="PRO_5030642557" description="Apple domain-containing protein" evidence="4">
    <location>
        <begin position="20"/>
        <end position="545"/>
    </location>
</feature>
<dbReference type="InterPro" id="IPR003609">
    <property type="entry name" value="Pan_app"/>
</dbReference>
<dbReference type="GO" id="GO:0005576">
    <property type="term" value="C:extracellular region"/>
    <property type="evidence" value="ECO:0007669"/>
    <property type="project" value="InterPro"/>
</dbReference>
<keyword evidence="2" id="KW-1015">Disulfide bond</keyword>
<evidence type="ECO:0000256" key="3">
    <source>
        <dbReference type="SAM" id="Phobius"/>
    </source>
</evidence>
<proteinExistence type="predicted"/>
<feature type="transmembrane region" description="Helical" evidence="3">
    <location>
        <begin position="483"/>
        <end position="505"/>
    </location>
</feature>
<dbReference type="SUPFAM" id="SSF57414">
    <property type="entry name" value="Hairpin loop containing domain-like"/>
    <property type="match status" value="1"/>
</dbReference>
<keyword evidence="3" id="KW-1133">Transmembrane helix</keyword>